<dbReference type="EMBL" id="PPTA01000002">
    <property type="protein sequence ID" value="TFB06007.1"/>
    <property type="molecule type" value="Genomic_DNA"/>
</dbReference>
<dbReference type="PANTHER" id="PTHR46082">
    <property type="entry name" value="ATP/GTP-BINDING PROTEIN-RELATED"/>
    <property type="match status" value="1"/>
</dbReference>
<dbReference type="RefSeq" id="XP_073562208.1">
    <property type="nucleotide sequence ID" value="XM_073698853.1"/>
</dbReference>
<dbReference type="InterPro" id="IPR035994">
    <property type="entry name" value="Nucleoside_phosphorylase_sf"/>
</dbReference>
<comment type="caution">
    <text evidence="1">The sequence shown here is derived from an EMBL/GenBank/DDBJ whole genome shotgun (WGS) entry which is preliminary data.</text>
</comment>
<sequence length="63" mass="6797">MLHTVPNVRIGLLVGIGGGAPSKKYDIRLDGVVISIPGSKETGSVLHYDFSKTLQDEELETIM</sequence>
<gene>
    <name evidence="1" type="ORF">CCMA1212_001429</name>
</gene>
<dbReference type="InterPro" id="IPR053137">
    <property type="entry name" value="NLR-like"/>
</dbReference>
<dbReference type="Proteomes" id="UP001642720">
    <property type="component" value="Unassembled WGS sequence"/>
</dbReference>
<dbReference type="Gene3D" id="3.40.50.1580">
    <property type="entry name" value="Nucleoside phosphorylase domain"/>
    <property type="match status" value="1"/>
</dbReference>
<evidence type="ECO:0000313" key="2">
    <source>
        <dbReference type="Proteomes" id="UP001642720"/>
    </source>
</evidence>
<reference evidence="1 2" key="1">
    <citation type="submission" date="2018-01" db="EMBL/GenBank/DDBJ databases">
        <title>Genome characterization of the sugarcane-associated fungus Trichoderma ghanense CCMA-1212 and their application in lignocelulose bioconversion.</title>
        <authorList>
            <person name="Steindorff A.S."/>
            <person name="Mendes T.D."/>
            <person name="Vilela E.S.D."/>
            <person name="Rodrigues D.S."/>
            <person name="Formighieri E.F."/>
            <person name="Melo I.S."/>
            <person name="Favaro L.C.L."/>
        </authorList>
    </citation>
    <scope>NUCLEOTIDE SEQUENCE [LARGE SCALE GENOMIC DNA]</scope>
    <source>
        <strain evidence="1 2">CCMA-1212</strain>
    </source>
</reference>
<dbReference type="GeneID" id="300573303"/>
<keyword evidence="2" id="KW-1185">Reference proteome</keyword>
<organism evidence="1 2">
    <name type="scientific">Trichoderma ghanense</name>
    <dbReference type="NCBI Taxonomy" id="65468"/>
    <lineage>
        <taxon>Eukaryota</taxon>
        <taxon>Fungi</taxon>
        <taxon>Dikarya</taxon>
        <taxon>Ascomycota</taxon>
        <taxon>Pezizomycotina</taxon>
        <taxon>Sordariomycetes</taxon>
        <taxon>Hypocreomycetidae</taxon>
        <taxon>Hypocreales</taxon>
        <taxon>Hypocreaceae</taxon>
        <taxon>Trichoderma</taxon>
    </lineage>
</organism>
<evidence type="ECO:0000313" key="1">
    <source>
        <dbReference type="EMBL" id="TFB06007.1"/>
    </source>
</evidence>
<protein>
    <submittedName>
        <fullName evidence="1">Uncharacterized protein</fullName>
    </submittedName>
</protein>
<accession>A0ABY2HCG0</accession>
<name>A0ABY2HCG0_9HYPO</name>
<proteinExistence type="predicted"/>
<dbReference type="PANTHER" id="PTHR46082:SF11">
    <property type="entry name" value="AAA+ ATPASE DOMAIN-CONTAINING PROTEIN-RELATED"/>
    <property type="match status" value="1"/>
</dbReference>